<evidence type="ECO:0000313" key="1">
    <source>
        <dbReference type="EMBL" id="EAT86478.1"/>
    </source>
</evidence>
<accession>Q0UNL7</accession>
<dbReference type="KEGG" id="pno:SNOG_06647"/>
<dbReference type="Proteomes" id="UP000001055">
    <property type="component" value="Unassembled WGS sequence"/>
</dbReference>
<protein>
    <submittedName>
        <fullName evidence="1">Uncharacterized protein</fullName>
    </submittedName>
</protein>
<reference evidence="2" key="1">
    <citation type="journal article" date="2007" name="Plant Cell">
        <title>Dothideomycete-plant interactions illuminated by genome sequencing and EST analysis of the wheat pathogen Stagonospora nodorum.</title>
        <authorList>
            <person name="Hane J.K."/>
            <person name="Lowe R.G."/>
            <person name="Solomon P.S."/>
            <person name="Tan K.C."/>
            <person name="Schoch C.L."/>
            <person name="Spatafora J.W."/>
            <person name="Crous P.W."/>
            <person name="Kodira C."/>
            <person name="Birren B.W."/>
            <person name="Galagan J.E."/>
            <person name="Torriani S.F."/>
            <person name="McDonald B.A."/>
            <person name="Oliver R.P."/>
        </authorList>
    </citation>
    <scope>NUCLEOTIDE SEQUENCE [LARGE SCALE GENOMIC DNA]</scope>
    <source>
        <strain evidence="2">SN15 / ATCC MYA-4574 / FGSC 10173</strain>
    </source>
</reference>
<name>Q0UNL7_PHANO</name>
<proteinExistence type="predicted"/>
<organism evidence="1 2">
    <name type="scientific">Phaeosphaeria nodorum (strain SN15 / ATCC MYA-4574 / FGSC 10173)</name>
    <name type="common">Glume blotch fungus</name>
    <name type="synonym">Parastagonospora nodorum</name>
    <dbReference type="NCBI Taxonomy" id="321614"/>
    <lineage>
        <taxon>Eukaryota</taxon>
        <taxon>Fungi</taxon>
        <taxon>Dikarya</taxon>
        <taxon>Ascomycota</taxon>
        <taxon>Pezizomycotina</taxon>
        <taxon>Dothideomycetes</taxon>
        <taxon>Pleosporomycetidae</taxon>
        <taxon>Pleosporales</taxon>
        <taxon>Pleosporineae</taxon>
        <taxon>Phaeosphaeriaceae</taxon>
        <taxon>Parastagonospora</taxon>
    </lineage>
</organism>
<dbReference type="EMBL" id="CH445333">
    <property type="protein sequence ID" value="EAT86478.1"/>
    <property type="molecule type" value="Genomic_DNA"/>
</dbReference>
<dbReference type="AlphaFoldDB" id="Q0UNL7"/>
<dbReference type="RefSeq" id="XP_001797011.1">
    <property type="nucleotide sequence ID" value="XM_001796959.1"/>
</dbReference>
<sequence length="57" mass="7126">MTKHIPLKERLRKKQDKILKLRTVWQPKREQREEDKQDRRLARFTKVCKKLQKVVEI</sequence>
<gene>
    <name evidence="1" type="ORF">SNOG_06647</name>
</gene>
<dbReference type="GeneID" id="5973890"/>
<dbReference type="InParanoid" id="Q0UNL7"/>
<evidence type="ECO:0000313" key="2">
    <source>
        <dbReference type="Proteomes" id="UP000001055"/>
    </source>
</evidence>